<evidence type="ECO:0000256" key="4">
    <source>
        <dbReference type="ARBA" id="ARBA00022967"/>
    </source>
</evidence>
<protein>
    <submittedName>
        <fullName evidence="6">ABC transporter ATP-binding protein</fullName>
    </submittedName>
</protein>
<dbReference type="InterPro" id="IPR017871">
    <property type="entry name" value="ABC_transporter-like_CS"/>
</dbReference>
<dbReference type="Pfam" id="PF00005">
    <property type="entry name" value="ABC_tran"/>
    <property type="match status" value="1"/>
</dbReference>
<evidence type="ECO:0000313" key="7">
    <source>
        <dbReference type="Proteomes" id="UP000243524"/>
    </source>
</evidence>
<evidence type="ECO:0000313" key="6">
    <source>
        <dbReference type="EMBL" id="PKR77044.1"/>
    </source>
</evidence>
<keyword evidence="3 6" id="KW-0067">ATP-binding</keyword>
<feature type="domain" description="ABC transporter" evidence="5">
    <location>
        <begin position="2"/>
        <end position="238"/>
    </location>
</feature>
<keyword evidence="2" id="KW-0547">Nucleotide-binding</keyword>
<dbReference type="PROSITE" id="PS00211">
    <property type="entry name" value="ABC_TRANSPORTER_1"/>
    <property type="match status" value="1"/>
</dbReference>
<evidence type="ECO:0000256" key="3">
    <source>
        <dbReference type="ARBA" id="ARBA00022840"/>
    </source>
</evidence>
<dbReference type="InterPro" id="IPR003439">
    <property type="entry name" value="ABC_transporter-like_ATP-bd"/>
</dbReference>
<dbReference type="CDD" id="cd03214">
    <property type="entry name" value="ABC_Iron-Siderophores_B12_Hemin"/>
    <property type="match status" value="1"/>
</dbReference>
<keyword evidence="7" id="KW-1185">Reference proteome</keyword>
<dbReference type="PROSITE" id="PS50893">
    <property type="entry name" value="ABC_TRANSPORTER_2"/>
    <property type="match status" value="1"/>
</dbReference>
<dbReference type="RefSeq" id="WP_101331847.1">
    <property type="nucleotide sequence ID" value="NZ_PJNH01000003.1"/>
</dbReference>
<evidence type="ECO:0000256" key="1">
    <source>
        <dbReference type="ARBA" id="ARBA00022448"/>
    </source>
</evidence>
<organism evidence="6 7">
    <name type="scientific">Halalkalibacillus sediminis</name>
    <dbReference type="NCBI Taxonomy" id="2018042"/>
    <lineage>
        <taxon>Bacteria</taxon>
        <taxon>Bacillati</taxon>
        <taxon>Bacillota</taxon>
        <taxon>Bacilli</taxon>
        <taxon>Bacillales</taxon>
        <taxon>Bacillaceae</taxon>
        <taxon>Halalkalibacillus</taxon>
    </lineage>
</organism>
<dbReference type="EMBL" id="PJNH01000003">
    <property type="protein sequence ID" value="PKR77044.1"/>
    <property type="molecule type" value="Genomic_DNA"/>
</dbReference>
<dbReference type="FunFam" id="3.40.50.300:FF:000134">
    <property type="entry name" value="Iron-enterobactin ABC transporter ATP-binding protein"/>
    <property type="match status" value="1"/>
</dbReference>
<gene>
    <name evidence="6" type="ORF">CEY16_09860</name>
</gene>
<dbReference type="OrthoDB" id="9787851at2"/>
<dbReference type="SUPFAM" id="SSF52540">
    <property type="entry name" value="P-loop containing nucleoside triphosphate hydrolases"/>
    <property type="match status" value="1"/>
</dbReference>
<evidence type="ECO:0000259" key="5">
    <source>
        <dbReference type="PROSITE" id="PS50893"/>
    </source>
</evidence>
<comment type="caution">
    <text evidence="6">The sequence shown here is derived from an EMBL/GenBank/DDBJ whole genome shotgun (WGS) entry which is preliminary data.</text>
</comment>
<keyword evidence="1" id="KW-0813">Transport</keyword>
<proteinExistence type="predicted"/>
<dbReference type="PANTHER" id="PTHR42794:SF1">
    <property type="entry name" value="HEMIN IMPORT ATP-BINDING PROTEIN HMUV"/>
    <property type="match status" value="1"/>
</dbReference>
<dbReference type="PANTHER" id="PTHR42794">
    <property type="entry name" value="HEMIN IMPORT ATP-BINDING PROTEIN HMUV"/>
    <property type="match status" value="1"/>
</dbReference>
<name>A0A2I0QRS8_9BACI</name>
<dbReference type="InterPro" id="IPR003593">
    <property type="entry name" value="AAA+_ATPase"/>
</dbReference>
<dbReference type="AlphaFoldDB" id="A0A2I0QRS8"/>
<sequence length="257" mass="28662">MLQLEQVSKKIEGQSIVQNVTIEITEGQCVGLIGPNGAGKSSLIKLISGLEEPSAGSIYLKGKSVNQWKTKKIAKSVAVLTQEGLAPYPISVYDAVLMGRYPHLGFFQRESQEDYDKVDHVLEITGLKDFKSQMLDTLSGGERQRVAIAKAMVQEPELLLLDEPTTFLDIGHQLNVLRLVQEWQERENLTVVMVLHDLNLAAQFCEKLILMNHGEVVKEGSSEDIIAEETLRQVYHATPEIIRHPKSNIPQILLSPQ</sequence>
<dbReference type="Gene3D" id="3.40.50.300">
    <property type="entry name" value="P-loop containing nucleotide triphosphate hydrolases"/>
    <property type="match status" value="1"/>
</dbReference>
<reference evidence="6 7" key="1">
    <citation type="submission" date="2017-06" db="EMBL/GenBank/DDBJ databases">
        <title>the draft geome sequence of Illustriluteabacillus marina B3227.</title>
        <authorList>
            <person name="He R.-H."/>
            <person name="Du Z.-J."/>
        </authorList>
    </citation>
    <scope>NUCLEOTIDE SEQUENCE [LARGE SCALE GENOMIC DNA]</scope>
    <source>
        <strain evidence="6 7">B3227</strain>
    </source>
</reference>
<dbReference type="Proteomes" id="UP000243524">
    <property type="component" value="Unassembled WGS sequence"/>
</dbReference>
<evidence type="ECO:0000256" key="2">
    <source>
        <dbReference type="ARBA" id="ARBA00022741"/>
    </source>
</evidence>
<dbReference type="SMART" id="SM00382">
    <property type="entry name" value="AAA"/>
    <property type="match status" value="1"/>
</dbReference>
<accession>A0A2I0QRS8</accession>
<dbReference type="GO" id="GO:0005524">
    <property type="term" value="F:ATP binding"/>
    <property type="evidence" value="ECO:0007669"/>
    <property type="project" value="UniProtKB-KW"/>
</dbReference>
<keyword evidence="4" id="KW-1278">Translocase</keyword>
<dbReference type="InterPro" id="IPR027417">
    <property type="entry name" value="P-loop_NTPase"/>
</dbReference>
<dbReference type="GO" id="GO:0016887">
    <property type="term" value="F:ATP hydrolysis activity"/>
    <property type="evidence" value="ECO:0007669"/>
    <property type="project" value="InterPro"/>
</dbReference>